<dbReference type="AlphaFoldDB" id="A0A8J7CK96"/>
<proteinExistence type="predicted"/>
<dbReference type="RefSeq" id="WP_193182122.1">
    <property type="nucleotide sequence ID" value="NZ_JACVXA010000023.1"/>
</dbReference>
<protein>
    <submittedName>
        <fullName evidence="1">Uncharacterized protein</fullName>
    </submittedName>
</protein>
<reference evidence="1" key="1">
    <citation type="submission" date="2020-09" db="EMBL/GenBank/DDBJ databases">
        <title>A novel bacterium of genus Mangrovicoccus, isolated from South China Sea.</title>
        <authorList>
            <person name="Huang H."/>
            <person name="Mo K."/>
            <person name="Hu Y."/>
        </authorList>
    </citation>
    <scope>NUCLEOTIDE SEQUENCE</scope>
    <source>
        <strain evidence="1">HB182678</strain>
    </source>
</reference>
<gene>
    <name evidence="1" type="ORF">ICN82_09780</name>
</gene>
<dbReference type="SUPFAM" id="SSF69118">
    <property type="entry name" value="AhpD-like"/>
    <property type="match status" value="1"/>
</dbReference>
<sequence>MFGRLTKAMIARREARLGLRFPHVHRIAETSPRLLMRYGRFLSFLDPNQDVPPEAYHLARIRGAMAGDCAASLEAEIARAKAGGLREGLLREFLTAAPGELPGPLADVMRLADAVVRDRRDDPEARDRVRAAFGEDGLIELSYAMNGAALIPGLRRSMGFCGTPDPGALARLAAQEAPQ</sequence>
<name>A0A8J7CK96_9RHOB</name>
<dbReference type="Proteomes" id="UP000609121">
    <property type="component" value="Unassembled WGS sequence"/>
</dbReference>
<organism evidence="1 2">
    <name type="scientific">Mangrovicoccus algicola</name>
    <dbReference type="NCBI Taxonomy" id="2771008"/>
    <lineage>
        <taxon>Bacteria</taxon>
        <taxon>Pseudomonadati</taxon>
        <taxon>Pseudomonadota</taxon>
        <taxon>Alphaproteobacteria</taxon>
        <taxon>Rhodobacterales</taxon>
        <taxon>Paracoccaceae</taxon>
        <taxon>Mangrovicoccus</taxon>
    </lineage>
</organism>
<keyword evidence="2" id="KW-1185">Reference proteome</keyword>
<evidence type="ECO:0000313" key="1">
    <source>
        <dbReference type="EMBL" id="MBE3638491.1"/>
    </source>
</evidence>
<comment type="caution">
    <text evidence="1">The sequence shown here is derived from an EMBL/GenBank/DDBJ whole genome shotgun (WGS) entry which is preliminary data.</text>
</comment>
<dbReference type="InterPro" id="IPR029032">
    <property type="entry name" value="AhpD-like"/>
</dbReference>
<dbReference type="Gene3D" id="1.20.1290.10">
    <property type="entry name" value="AhpD-like"/>
    <property type="match status" value="1"/>
</dbReference>
<dbReference type="EMBL" id="JACVXA010000023">
    <property type="protein sequence ID" value="MBE3638491.1"/>
    <property type="molecule type" value="Genomic_DNA"/>
</dbReference>
<accession>A0A8J7CK96</accession>
<evidence type="ECO:0000313" key="2">
    <source>
        <dbReference type="Proteomes" id="UP000609121"/>
    </source>
</evidence>